<dbReference type="RefSeq" id="WP_156429945.1">
    <property type="nucleotide sequence ID" value="NZ_KQ960414.1"/>
</dbReference>
<feature type="compositionally biased region" description="Basic and acidic residues" evidence="1">
    <location>
        <begin position="1"/>
        <end position="30"/>
    </location>
</feature>
<protein>
    <submittedName>
        <fullName evidence="2">Uncharacterized protein</fullName>
    </submittedName>
</protein>
<dbReference type="PATRIC" id="fig|322095.3.peg.339"/>
<dbReference type="EMBL" id="LSDK01000023">
    <property type="protein sequence ID" value="KXB77873.1"/>
    <property type="molecule type" value="Genomic_DNA"/>
</dbReference>
<evidence type="ECO:0000313" key="2">
    <source>
        <dbReference type="EMBL" id="KXB77873.1"/>
    </source>
</evidence>
<gene>
    <name evidence="2" type="ORF">HMPREF3185_00343</name>
</gene>
<accession>A0A134BD44</accession>
<keyword evidence="3" id="KW-1185">Reference proteome</keyword>
<comment type="caution">
    <text evidence="2">The sequence shown here is derived from an EMBL/GenBank/DDBJ whole genome shotgun (WGS) entry which is preliminary data.</text>
</comment>
<sequence length="56" mass="6230">MKGIKKEGREAERRRIAAGEEGIFRGEKRPFHPSSGEGQEGGKRGKRGKKMYLAEG</sequence>
<proteinExistence type="predicted"/>
<reference evidence="3" key="1">
    <citation type="submission" date="2016-01" db="EMBL/GenBank/DDBJ databases">
        <authorList>
            <person name="Mitreva M."/>
            <person name="Pepin K.H."/>
            <person name="Mihindukulasuriya K.A."/>
            <person name="Fulton R."/>
            <person name="Fronick C."/>
            <person name="O'Laughlin M."/>
            <person name="Miner T."/>
            <person name="Herter B."/>
            <person name="Rosa B.A."/>
            <person name="Cordes M."/>
            <person name="Tomlinson C."/>
            <person name="Wollam A."/>
            <person name="Palsikar V.B."/>
            <person name="Mardis E.R."/>
            <person name="Wilson R.K."/>
        </authorList>
    </citation>
    <scope>NUCLEOTIDE SEQUENCE [LARGE SCALE GENOMIC DNA]</scope>
    <source>
        <strain evidence="3">KA00683</strain>
    </source>
</reference>
<evidence type="ECO:0000313" key="3">
    <source>
        <dbReference type="Proteomes" id="UP000070224"/>
    </source>
</evidence>
<dbReference type="Proteomes" id="UP000070224">
    <property type="component" value="Unassembled WGS sequence"/>
</dbReference>
<name>A0A134BD44_9PORP</name>
<feature type="region of interest" description="Disordered" evidence="1">
    <location>
        <begin position="1"/>
        <end position="56"/>
    </location>
</feature>
<organism evidence="2 3">
    <name type="scientific">Porphyromonas somerae</name>
    <dbReference type="NCBI Taxonomy" id="322095"/>
    <lineage>
        <taxon>Bacteria</taxon>
        <taxon>Pseudomonadati</taxon>
        <taxon>Bacteroidota</taxon>
        <taxon>Bacteroidia</taxon>
        <taxon>Bacteroidales</taxon>
        <taxon>Porphyromonadaceae</taxon>
        <taxon>Porphyromonas</taxon>
    </lineage>
</organism>
<dbReference type="AlphaFoldDB" id="A0A134BD44"/>
<dbReference type="STRING" id="322095.HMPREF3185_00343"/>
<evidence type="ECO:0000256" key="1">
    <source>
        <dbReference type="SAM" id="MobiDB-lite"/>
    </source>
</evidence>